<accession>A0A512BVS9</accession>
<evidence type="ECO:0000313" key="2">
    <source>
        <dbReference type="Proteomes" id="UP000321085"/>
    </source>
</evidence>
<dbReference type="Proteomes" id="UP000321085">
    <property type="component" value="Unassembled WGS sequence"/>
</dbReference>
<keyword evidence="2" id="KW-1185">Reference proteome</keyword>
<evidence type="ECO:0008006" key="3">
    <source>
        <dbReference type="Google" id="ProtNLM"/>
    </source>
</evidence>
<proteinExistence type="predicted"/>
<dbReference type="AlphaFoldDB" id="A0A512BVS9"/>
<name>A0A512BVS9_9HYPH</name>
<dbReference type="OrthoDB" id="7999826at2"/>
<sequence length="72" mass="8415">MQFHFIPKPVSEDTWTAGFTLDRVWADDAGLSQDISHLLDRTYMYHSPRELQWHLADRFGLAPQRVEVTSRA</sequence>
<dbReference type="RefSeq" id="WP_114187415.1">
    <property type="nucleotide sequence ID" value="NZ_BJYU01000054.1"/>
</dbReference>
<dbReference type="EMBL" id="BJYU01000054">
    <property type="protein sequence ID" value="GEO16069.1"/>
    <property type="molecule type" value="Genomic_DNA"/>
</dbReference>
<gene>
    <name evidence="1" type="ORF">MAE02_37650</name>
</gene>
<comment type="caution">
    <text evidence="1">The sequence shown here is derived from an EMBL/GenBank/DDBJ whole genome shotgun (WGS) entry which is preliminary data.</text>
</comment>
<reference evidence="1 2" key="1">
    <citation type="submission" date="2019-07" db="EMBL/GenBank/DDBJ databases">
        <title>Whole genome shotgun sequence of Microvirga aerophila NBRC 106136.</title>
        <authorList>
            <person name="Hosoyama A."/>
            <person name="Uohara A."/>
            <person name="Ohji S."/>
            <person name="Ichikawa N."/>
        </authorList>
    </citation>
    <scope>NUCLEOTIDE SEQUENCE [LARGE SCALE GENOMIC DNA]</scope>
    <source>
        <strain evidence="1 2">NBRC 106136</strain>
    </source>
</reference>
<evidence type="ECO:0000313" key="1">
    <source>
        <dbReference type="EMBL" id="GEO16069.1"/>
    </source>
</evidence>
<protein>
    <recommendedName>
        <fullName evidence="3">AsnC family transcriptional regulator</fullName>
    </recommendedName>
</protein>
<organism evidence="1 2">
    <name type="scientific">Microvirga aerophila</name>
    <dbReference type="NCBI Taxonomy" id="670291"/>
    <lineage>
        <taxon>Bacteria</taxon>
        <taxon>Pseudomonadati</taxon>
        <taxon>Pseudomonadota</taxon>
        <taxon>Alphaproteobacteria</taxon>
        <taxon>Hyphomicrobiales</taxon>
        <taxon>Methylobacteriaceae</taxon>
        <taxon>Microvirga</taxon>
    </lineage>
</organism>